<evidence type="ECO:0000313" key="4">
    <source>
        <dbReference type="Proteomes" id="UP001189624"/>
    </source>
</evidence>
<proteinExistence type="predicted"/>
<dbReference type="Gramene" id="rna-AYBTSS11_LOCUS20829">
    <property type="protein sequence ID" value="CAJ1965414.1"/>
    <property type="gene ID" value="gene-AYBTSS11_LOCUS20829"/>
</dbReference>
<evidence type="ECO:0000313" key="3">
    <source>
        <dbReference type="EMBL" id="CAJ1965414.1"/>
    </source>
</evidence>
<dbReference type="AlphaFoldDB" id="A0AA86SUN4"/>
<evidence type="ECO:0000256" key="1">
    <source>
        <dbReference type="SAM" id="MobiDB-lite"/>
    </source>
</evidence>
<feature type="domain" description="Putative plant transposon protein" evidence="2">
    <location>
        <begin position="75"/>
        <end position="246"/>
    </location>
</feature>
<gene>
    <name evidence="3" type="ORF">AYBTSS11_LOCUS20829</name>
</gene>
<accession>A0AA86SUN4</accession>
<feature type="region of interest" description="Disordered" evidence="1">
    <location>
        <begin position="1"/>
        <end position="22"/>
    </location>
</feature>
<dbReference type="InterPro" id="IPR046796">
    <property type="entry name" value="Transposase_32_dom"/>
</dbReference>
<name>A0AA86SUN4_9FABA</name>
<reference evidence="3" key="1">
    <citation type="submission" date="2023-10" db="EMBL/GenBank/DDBJ databases">
        <authorList>
            <person name="Domelevo Entfellner J.-B."/>
        </authorList>
    </citation>
    <scope>NUCLEOTIDE SEQUENCE</scope>
</reference>
<dbReference type="Proteomes" id="UP001189624">
    <property type="component" value="Chromosome 6"/>
</dbReference>
<sequence length="376" mass="43545">MASSSRAKISTRRRFAPVSHPRPNSVEGWISDDEGRQEFLTFWKERSIITPKFIIDQFINRGFNFPNLLEIQGVLPFIQMQGTYYPDLVRVFYSRFKFKDHVATSRVKGVTIILDDDIWVNVTHFNVRDDAINIFGELEDFDRIIAYRSFLCNPSMEIVRLLLAGPLKKEERLLLHLLVWNLCPRATNHAQCSSIDLRIIHAIMNNEPIDWGSLVTMTMLKAKRHPTFKIPYALLISHILKYKGVNVEGEQAVRTTNSNRMLDSTLTKLQMVRVNNIYVHKDNAPNMAENAEDSDEEMVAAVEFPTENIHTAGTSSAPPSMEDMFFDMNKRMQEFFTISEERHEEIIRRISDVDDRVCNLEDKFDAQFNSDASEEF</sequence>
<evidence type="ECO:0000259" key="2">
    <source>
        <dbReference type="Pfam" id="PF20167"/>
    </source>
</evidence>
<organism evidence="3 4">
    <name type="scientific">Sphenostylis stenocarpa</name>
    <dbReference type="NCBI Taxonomy" id="92480"/>
    <lineage>
        <taxon>Eukaryota</taxon>
        <taxon>Viridiplantae</taxon>
        <taxon>Streptophyta</taxon>
        <taxon>Embryophyta</taxon>
        <taxon>Tracheophyta</taxon>
        <taxon>Spermatophyta</taxon>
        <taxon>Magnoliopsida</taxon>
        <taxon>eudicotyledons</taxon>
        <taxon>Gunneridae</taxon>
        <taxon>Pentapetalae</taxon>
        <taxon>rosids</taxon>
        <taxon>fabids</taxon>
        <taxon>Fabales</taxon>
        <taxon>Fabaceae</taxon>
        <taxon>Papilionoideae</taxon>
        <taxon>50 kb inversion clade</taxon>
        <taxon>NPAAA clade</taxon>
        <taxon>indigoferoid/millettioid clade</taxon>
        <taxon>Phaseoleae</taxon>
        <taxon>Sphenostylis</taxon>
    </lineage>
</organism>
<protein>
    <recommendedName>
        <fullName evidence="2">Putative plant transposon protein domain-containing protein</fullName>
    </recommendedName>
</protein>
<dbReference type="Pfam" id="PF20167">
    <property type="entry name" value="Transposase_32"/>
    <property type="match status" value="1"/>
</dbReference>
<keyword evidence="4" id="KW-1185">Reference proteome</keyword>
<dbReference type="EMBL" id="OY731403">
    <property type="protein sequence ID" value="CAJ1965414.1"/>
    <property type="molecule type" value="Genomic_DNA"/>
</dbReference>